<dbReference type="RefSeq" id="WP_069328083.1">
    <property type="nucleotide sequence ID" value="NZ_MDER01000045.1"/>
</dbReference>
<dbReference type="Proteomes" id="UP000094578">
    <property type="component" value="Unassembled WGS sequence"/>
</dbReference>
<reference evidence="2 3" key="1">
    <citation type="submission" date="2016-08" db="EMBL/GenBank/DDBJ databases">
        <title>Genome sequencing of Paenibacillus sp. TI45-13ar, isolated from Korean traditional nuruk.</title>
        <authorList>
            <person name="Kim S.-J."/>
        </authorList>
    </citation>
    <scope>NUCLEOTIDE SEQUENCE [LARGE SCALE GENOMIC DNA]</scope>
    <source>
        <strain evidence="2 3">TI45-13ar</strain>
    </source>
</reference>
<dbReference type="AlphaFoldDB" id="A0A1E3L4F9"/>
<name>A0A1E3L4F9_9BACL</name>
<evidence type="ECO:0000313" key="3">
    <source>
        <dbReference type="Proteomes" id="UP000094578"/>
    </source>
</evidence>
<dbReference type="InterPro" id="IPR016040">
    <property type="entry name" value="NAD(P)-bd_dom"/>
</dbReference>
<evidence type="ECO:0000259" key="1">
    <source>
        <dbReference type="Pfam" id="PF13460"/>
    </source>
</evidence>
<dbReference type="PATRIC" id="fig|1886670.3.peg.2714"/>
<dbReference type="GO" id="GO:0042602">
    <property type="term" value="F:riboflavin reductase (NADPH) activity"/>
    <property type="evidence" value="ECO:0007669"/>
    <property type="project" value="TreeGrafter"/>
</dbReference>
<dbReference type="PANTHER" id="PTHR43355">
    <property type="entry name" value="FLAVIN REDUCTASE (NADPH)"/>
    <property type="match status" value="1"/>
</dbReference>
<dbReference type="InterPro" id="IPR051606">
    <property type="entry name" value="Polyketide_Oxido-like"/>
</dbReference>
<dbReference type="Pfam" id="PF13460">
    <property type="entry name" value="NAD_binding_10"/>
    <property type="match status" value="1"/>
</dbReference>
<dbReference type="SUPFAM" id="SSF51735">
    <property type="entry name" value="NAD(P)-binding Rossmann-fold domains"/>
    <property type="match status" value="1"/>
</dbReference>
<dbReference type="Gene3D" id="3.40.50.720">
    <property type="entry name" value="NAD(P)-binding Rossmann-like Domain"/>
    <property type="match status" value="1"/>
</dbReference>
<dbReference type="STRING" id="1886670.PTI45_02669"/>
<dbReference type="InterPro" id="IPR036291">
    <property type="entry name" value="NAD(P)-bd_dom_sf"/>
</dbReference>
<accession>A0A1E3L4F9</accession>
<dbReference type="CDD" id="cd05244">
    <property type="entry name" value="BVR-B_like_SDR_a"/>
    <property type="match status" value="1"/>
</dbReference>
<protein>
    <recommendedName>
        <fullName evidence="1">NAD(P)-binding domain-containing protein</fullName>
    </recommendedName>
</protein>
<organism evidence="2 3">
    <name type="scientific">Paenibacillus nuruki</name>
    <dbReference type="NCBI Taxonomy" id="1886670"/>
    <lineage>
        <taxon>Bacteria</taxon>
        <taxon>Bacillati</taxon>
        <taxon>Bacillota</taxon>
        <taxon>Bacilli</taxon>
        <taxon>Bacillales</taxon>
        <taxon>Paenibacillaceae</taxon>
        <taxon>Paenibacillus</taxon>
    </lineage>
</organism>
<comment type="caution">
    <text evidence="2">The sequence shown here is derived from an EMBL/GenBank/DDBJ whole genome shotgun (WGS) entry which is preliminary data.</text>
</comment>
<dbReference type="GO" id="GO:0004074">
    <property type="term" value="F:biliverdin reductase [NAD(P)H] activity"/>
    <property type="evidence" value="ECO:0007669"/>
    <property type="project" value="TreeGrafter"/>
</dbReference>
<dbReference type="PANTHER" id="PTHR43355:SF2">
    <property type="entry name" value="FLAVIN REDUCTASE (NADPH)"/>
    <property type="match status" value="1"/>
</dbReference>
<keyword evidence="3" id="KW-1185">Reference proteome</keyword>
<feature type="domain" description="NAD(P)-binding" evidence="1">
    <location>
        <begin position="7"/>
        <end position="200"/>
    </location>
</feature>
<sequence>MNIIIFGATGKTGHELVTQSLEKGYKVTAVVRNPTKMTITHPHLTIEQGHLTNYTDVTTIVKAQPYDAVFSALGAKTPFQREPILTKATKNIIQAAAENHIDKFIHVSFIGVRKESSTLGMLYKYIAPVVMKNLIADHREKEAVLANSGLNWVAVQPPILTSGAKTGNYIHEQHINKGISSKKKLSRANLADFMIQQLQQDTYHQSAVFVTE</sequence>
<gene>
    <name evidence="2" type="ORF">PTI45_02669</name>
</gene>
<proteinExistence type="predicted"/>
<evidence type="ECO:0000313" key="2">
    <source>
        <dbReference type="EMBL" id="ODP27850.1"/>
    </source>
</evidence>
<dbReference type="EMBL" id="MDER01000045">
    <property type="protein sequence ID" value="ODP27850.1"/>
    <property type="molecule type" value="Genomic_DNA"/>
</dbReference>